<feature type="transmembrane region" description="Helical" evidence="2">
    <location>
        <begin position="535"/>
        <end position="555"/>
    </location>
</feature>
<feature type="region of interest" description="Disordered" evidence="1">
    <location>
        <begin position="231"/>
        <end position="250"/>
    </location>
</feature>
<keyword evidence="2" id="KW-1133">Transmembrane helix</keyword>
<protein>
    <submittedName>
        <fullName evidence="3">Uncharacterized protein</fullName>
    </submittedName>
</protein>
<feature type="compositionally biased region" description="Basic and acidic residues" evidence="1">
    <location>
        <begin position="433"/>
        <end position="442"/>
    </location>
</feature>
<feature type="region of interest" description="Disordered" evidence="1">
    <location>
        <begin position="433"/>
        <end position="469"/>
    </location>
</feature>
<evidence type="ECO:0000256" key="2">
    <source>
        <dbReference type="SAM" id="Phobius"/>
    </source>
</evidence>
<accession>A0AAV2HVB8</accession>
<feature type="compositionally biased region" description="Basic and acidic residues" evidence="1">
    <location>
        <begin position="506"/>
        <end position="517"/>
    </location>
</feature>
<evidence type="ECO:0000313" key="3">
    <source>
        <dbReference type="EMBL" id="CAL1536636.1"/>
    </source>
</evidence>
<feature type="compositionally biased region" description="Polar residues" evidence="1">
    <location>
        <begin position="302"/>
        <end position="330"/>
    </location>
</feature>
<feature type="region of interest" description="Disordered" evidence="1">
    <location>
        <begin position="559"/>
        <end position="578"/>
    </location>
</feature>
<name>A0AAV2HVB8_LYMST</name>
<feature type="region of interest" description="Disordered" evidence="1">
    <location>
        <begin position="495"/>
        <end position="517"/>
    </location>
</feature>
<feature type="region of interest" description="Disordered" evidence="1">
    <location>
        <begin position="301"/>
        <end position="330"/>
    </location>
</feature>
<gene>
    <name evidence="3" type="ORF">GSLYS_00010549001</name>
</gene>
<organism evidence="3 4">
    <name type="scientific">Lymnaea stagnalis</name>
    <name type="common">Great pond snail</name>
    <name type="synonym">Helix stagnalis</name>
    <dbReference type="NCBI Taxonomy" id="6523"/>
    <lineage>
        <taxon>Eukaryota</taxon>
        <taxon>Metazoa</taxon>
        <taxon>Spiralia</taxon>
        <taxon>Lophotrochozoa</taxon>
        <taxon>Mollusca</taxon>
        <taxon>Gastropoda</taxon>
        <taxon>Heterobranchia</taxon>
        <taxon>Euthyneura</taxon>
        <taxon>Panpulmonata</taxon>
        <taxon>Hygrophila</taxon>
        <taxon>Lymnaeoidea</taxon>
        <taxon>Lymnaeidae</taxon>
        <taxon>Lymnaea</taxon>
    </lineage>
</organism>
<keyword evidence="2" id="KW-0812">Transmembrane</keyword>
<keyword evidence="4" id="KW-1185">Reference proteome</keyword>
<evidence type="ECO:0000256" key="1">
    <source>
        <dbReference type="SAM" id="MobiDB-lite"/>
    </source>
</evidence>
<dbReference type="EMBL" id="CAXITT010000235">
    <property type="protein sequence ID" value="CAL1536636.1"/>
    <property type="molecule type" value="Genomic_DNA"/>
</dbReference>
<keyword evidence="2" id="KW-0472">Membrane</keyword>
<dbReference type="AlphaFoldDB" id="A0AAV2HVB8"/>
<feature type="region of interest" description="Disordered" evidence="1">
    <location>
        <begin position="1"/>
        <end position="25"/>
    </location>
</feature>
<feature type="compositionally biased region" description="Basic residues" evidence="1">
    <location>
        <begin position="1"/>
        <end position="20"/>
    </location>
</feature>
<comment type="caution">
    <text evidence="3">The sequence shown here is derived from an EMBL/GenBank/DDBJ whole genome shotgun (WGS) entry which is preliminary data.</text>
</comment>
<feature type="compositionally biased region" description="Low complexity" evidence="1">
    <location>
        <begin position="559"/>
        <end position="571"/>
    </location>
</feature>
<proteinExistence type="predicted"/>
<evidence type="ECO:0000313" key="4">
    <source>
        <dbReference type="Proteomes" id="UP001497497"/>
    </source>
</evidence>
<sequence>MGAAQSKRRRKERKRKKKIHMGLPNFDVPRSASADVIRTLSLTGAFCPYCQHSSGRRTYSGSFESSHPFGCPRCLRGQNDDIRGDGYDSCPSYSNSNCCLNPSNLMGSGLVPTTSVRLDRSTMSLNRNLDGRVSKLAQSKSSDFSEILDLLRLHEDKKRELSLLLTSPPLLTPPRESSSENVTPTITVTEDTNQFPGLASAQSVELASAQSVELASAQSVELASAQSVELATRESPGLASQQPHSEKPPTKKAITLLEDEASRLARWQKQKQMAQQLRTLRKHIQLQEATHRLVPFPILGNPTASSQTDLPCSSTERLTTSKHTQQEAPASFDNSKTILATVENTRRSFRSKFSKMSNYKYLDSHPVLSRLQNEQNNRLESMERRMKEIRASAMQEAERRKFAEIFPAKEDNAKTEKMMQEAREMLERIKEERKKKREEGERQNVQTQSCGGSSQILSGVNDQDSRNAEDSGEIIPVHILTTRGANSVLTAMSSVQQEAQPNPVQKGDKSSKQKEKSDWLNNAWPNMNLGQPLTWILLPFLLFPLILRLLLSLLINTGSGNNRSSSSSASSRETKPRK</sequence>
<feature type="compositionally biased region" description="Polar residues" evidence="1">
    <location>
        <begin position="443"/>
        <end position="462"/>
    </location>
</feature>
<reference evidence="3 4" key="1">
    <citation type="submission" date="2024-04" db="EMBL/GenBank/DDBJ databases">
        <authorList>
            <consortium name="Genoscope - CEA"/>
            <person name="William W."/>
        </authorList>
    </citation>
    <scope>NUCLEOTIDE SEQUENCE [LARGE SCALE GENOMIC DNA]</scope>
</reference>
<dbReference type="Proteomes" id="UP001497497">
    <property type="component" value="Unassembled WGS sequence"/>
</dbReference>